<organism evidence="2">
    <name type="scientific">Paenibacillus sp. SYP-B3998</name>
    <dbReference type="NCBI Taxonomy" id="2678564"/>
    <lineage>
        <taxon>Bacteria</taxon>
        <taxon>Bacillati</taxon>
        <taxon>Bacillota</taxon>
        <taxon>Bacilli</taxon>
        <taxon>Bacillales</taxon>
        <taxon>Paenibacillaceae</taxon>
        <taxon>Paenibacillus</taxon>
    </lineage>
</organism>
<dbReference type="AlphaFoldDB" id="A0A6G3ZUH9"/>
<dbReference type="InterPro" id="IPR029787">
    <property type="entry name" value="Nucleotide_cyclase"/>
</dbReference>
<dbReference type="InterPro" id="IPR050469">
    <property type="entry name" value="Diguanylate_Cyclase"/>
</dbReference>
<sequence>MICAKRFDNLEQEAETDPLTGLANRRTLETVFANMKETSDRFSILMIDIDHFKVVNDTFGHGLGD</sequence>
<dbReference type="GO" id="GO:0052621">
    <property type="term" value="F:diguanylate cyclase activity"/>
    <property type="evidence" value="ECO:0007669"/>
    <property type="project" value="TreeGrafter"/>
</dbReference>
<reference evidence="2" key="1">
    <citation type="submission" date="2020-02" db="EMBL/GenBank/DDBJ databases">
        <authorList>
            <person name="Shen X.-R."/>
            <person name="Zhang Y.-X."/>
        </authorList>
    </citation>
    <scope>NUCLEOTIDE SEQUENCE</scope>
    <source>
        <strain evidence="2">SYP-B3998</strain>
    </source>
</reference>
<name>A0A6G3ZUH9_9BACL</name>
<dbReference type="InterPro" id="IPR043128">
    <property type="entry name" value="Rev_trsase/Diguanyl_cyclase"/>
</dbReference>
<feature type="domain" description="GGDEF" evidence="1">
    <location>
        <begin position="40"/>
        <end position="65"/>
    </location>
</feature>
<accession>A0A6G3ZUH9</accession>
<evidence type="ECO:0000313" key="2">
    <source>
        <dbReference type="EMBL" id="NEW05876.1"/>
    </source>
</evidence>
<dbReference type="EMBL" id="JAAIKC010000001">
    <property type="protein sequence ID" value="NEW05876.1"/>
    <property type="molecule type" value="Genomic_DNA"/>
</dbReference>
<gene>
    <name evidence="2" type="ORF">GK047_07585</name>
</gene>
<dbReference type="InterPro" id="IPR000160">
    <property type="entry name" value="GGDEF_dom"/>
</dbReference>
<dbReference type="SUPFAM" id="SSF55073">
    <property type="entry name" value="Nucleotide cyclase"/>
    <property type="match status" value="1"/>
</dbReference>
<dbReference type="PROSITE" id="PS50887">
    <property type="entry name" value="GGDEF"/>
    <property type="match status" value="1"/>
</dbReference>
<dbReference type="PANTHER" id="PTHR45138:SF9">
    <property type="entry name" value="DIGUANYLATE CYCLASE DGCM-RELATED"/>
    <property type="match status" value="1"/>
</dbReference>
<comment type="caution">
    <text evidence="2">The sequence shown here is derived from an EMBL/GenBank/DDBJ whole genome shotgun (WGS) entry which is preliminary data.</text>
</comment>
<dbReference type="Pfam" id="PF00990">
    <property type="entry name" value="GGDEF"/>
    <property type="match status" value="1"/>
</dbReference>
<dbReference type="Gene3D" id="3.30.70.270">
    <property type="match status" value="1"/>
</dbReference>
<evidence type="ECO:0000259" key="1">
    <source>
        <dbReference type="PROSITE" id="PS50887"/>
    </source>
</evidence>
<dbReference type="NCBIfam" id="TIGR00254">
    <property type="entry name" value="GGDEF"/>
    <property type="match status" value="1"/>
</dbReference>
<proteinExistence type="predicted"/>
<dbReference type="PANTHER" id="PTHR45138">
    <property type="entry name" value="REGULATORY COMPONENTS OF SENSORY TRANSDUCTION SYSTEM"/>
    <property type="match status" value="1"/>
</dbReference>
<protein>
    <submittedName>
        <fullName evidence="2">Diguanylate cyclase</fullName>
    </submittedName>
</protein>